<organism evidence="2 3">
    <name type="scientific">Oikopleura dioica</name>
    <name type="common">Tunicate</name>
    <dbReference type="NCBI Taxonomy" id="34765"/>
    <lineage>
        <taxon>Eukaryota</taxon>
        <taxon>Metazoa</taxon>
        <taxon>Chordata</taxon>
        <taxon>Tunicata</taxon>
        <taxon>Appendicularia</taxon>
        <taxon>Copelata</taxon>
        <taxon>Oikopleuridae</taxon>
        <taxon>Oikopleura</taxon>
    </lineage>
</organism>
<protein>
    <submittedName>
        <fullName evidence="2">Oidioi.mRNA.OKI2018_I69.PAR.g9392.t1.cds</fullName>
    </submittedName>
</protein>
<feature type="compositionally biased region" description="Acidic residues" evidence="1">
    <location>
        <begin position="176"/>
        <end position="196"/>
    </location>
</feature>
<keyword evidence="3" id="KW-1185">Reference proteome</keyword>
<name>A0ABN7RQR2_OIKDI</name>
<dbReference type="InterPro" id="IPR036322">
    <property type="entry name" value="WD40_repeat_dom_sf"/>
</dbReference>
<dbReference type="EMBL" id="OU015568">
    <property type="protein sequence ID" value="CAG5079838.1"/>
    <property type="molecule type" value="Genomic_DNA"/>
</dbReference>
<feature type="compositionally biased region" description="Basic and acidic residues" evidence="1">
    <location>
        <begin position="197"/>
        <end position="224"/>
    </location>
</feature>
<dbReference type="PANTHER" id="PTHR16022">
    <property type="entry name" value="WD REPEAT DOMAIN 60"/>
    <property type="match status" value="1"/>
</dbReference>
<dbReference type="Gene3D" id="2.130.10.10">
    <property type="entry name" value="YVTN repeat-like/Quinoprotein amine dehydrogenase"/>
    <property type="match status" value="1"/>
</dbReference>
<sequence length="700" mass="80379">MTGKIEREKSGNRREADKIERTRRKETEEERKIRKEKERKSRPKETEEEREKRKRREAREKRAKETPEERAKRKQREKEKETPEERAKRKQKERRKEEKDLALKKSNSKRERSENNLERKKSSKARESSKKSSGGEAGYLKSTTARKLKDEEKIINEDPYKDEEFATFEPDRDSSGDEIYEEDFDEIYDDDFEDVEFETKAEQEERLEREERRKDEGKEKKENKNPSPEEDWEAIQNAINRENSQVALKSEKSTDLFENLREINVNIQKENVPAKKSESLFSINSEKRRNRGSGAGWKRAKELQKLVTLDLSSEIYFRSFPESDYTRFMRNIGANRLKNIAIGTDENFINQETQTTSIHHSDIWTQNLESAVTIEGSASQKTFSLPGGRINPEKFERSAQLVEHLLEEIDEEIAHESFSRSPNTGIRFPEPEAIDMDTDWIKTTILTKTEVKLFNLRDPSTPIWSMPISGRKVRIWRSLVFVGTTFGSILVVFPDKSVFTTDLVAKGHRASISDMVMEGDELFTADVHGGIRLWRLNEEGKELQLQKSIDIDSDISAIAIDSSRIFIATFSKIVIISRTNLSKRLGIIPVTIPAEKLLTDTKASVLIAQNFGEINIYDLKSLREVHTVGQSPRGCCADNGTLIYSTESDLFQLDLSRPLNSSALGIKGCSDLRFSQSSKSGLLLLAATAQGVSVYNLSPS</sequence>
<feature type="compositionally biased region" description="Basic and acidic residues" evidence="1">
    <location>
        <begin position="94"/>
        <end position="130"/>
    </location>
</feature>
<evidence type="ECO:0000313" key="3">
    <source>
        <dbReference type="Proteomes" id="UP001158576"/>
    </source>
</evidence>
<proteinExistence type="predicted"/>
<feature type="compositionally biased region" description="Basic and acidic residues" evidence="1">
    <location>
        <begin position="1"/>
        <end position="87"/>
    </location>
</feature>
<evidence type="ECO:0000313" key="2">
    <source>
        <dbReference type="EMBL" id="CAG5079838.1"/>
    </source>
</evidence>
<dbReference type="Proteomes" id="UP001158576">
    <property type="component" value="Chromosome PAR"/>
</dbReference>
<accession>A0ABN7RQR2</accession>
<dbReference type="PANTHER" id="PTHR16022:SF0">
    <property type="entry name" value="CYTOPLASMIC DYNEIN 2 INTERMEDIATE CHAIN 1"/>
    <property type="match status" value="1"/>
</dbReference>
<dbReference type="InterPro" id="IPR042505">
    <property type="entry name" value="DYNC2I1"/>
</dbReference>
<reference evidence="2 3" key="1">
    <citation type="submission" date="2021-04" db="EMBL/GenBank/DDBJ databases">
        <authorList>
            <person name="Bliznina A."/>
        </authorList>
    </citation>
    <scope>NUCLEOTIDE SEQUENCE [LARGE SCALE GENOMIC DNA]</scope>
</reference>
<dbReference type="SUPFAM" id="SSF50978">
    <property type="entry name" value="WD40 repeat-like"/>
    <property type="match status" value="1"/>
</dbReference>
<dbReference type="InterPro" id="IPR015943">
    <property type="entry name" value="WD40/YVTN_repeat-like_dom_sf"/>
</dbReference>
<evidence type="ECO:0000256" key="1">
    <source>
        <dbReference type="SAM" id="MobiDB-lite"/>
    </source>
</evidence>
<gene>
    <name evidence="2" type="ORF">OKIOD_LOCUS950</name>
</gene>
<feature type="compositionally biased region" description="Basic and acidic residues" evidence="1">
    <location>
        <begin position="147"/>
        <end position="175"/>
    </location>
</feature>
<feature type="region of interest" description="Disordered" evidence="1">
    <location>
        <begin position="1"/>
        <end position="231"/>
    </location>
</feature>